<dbReference type="GO" id="GO:0000272">
    <property type="term" value="P:polysaccharide catabolic process"/>
    <property type="evidence" value="ECO:0007669"/>
    <property type="project" value="UniProtKB-KW"/>
</dbReference>
<reference evidence="7 8" key="1">
    <citation type="submission" date="2015-12" db="EMBL/GenBank/DDBJ databases">
        <title>Draft genome sequence of Moniliophthora roreri, the causal agent of frosty pod rot of cacao.</title>
        <authorList>
            <person name="Aime M.C."/>
            <person name="Diaz-Valderrama J.R."/>
            <person name="Kijpornyongpan T."/>
            <person name="Phillips-Mora W."/>
        </authorList>
    </citation>
    <scope>NUCLEOTIDE SEQUENCE [LARGE SCALE GENOMIC DNA]</scope>
    <source>
        <strain evidence="7 8">MCA 2952</strain>
    </source>
</reference>
<dbReference type="Proteomes" id="UP000054988">
    <property type="component" value="Unassembled WGS sequence"/>
</dbReference>
<keyword evidence="4" id="KW-0326">Glycosidase</keyword>
<evidence type="ECO:0000313" key="8">
    <source>
        <dbReference type="Proteomes" id="UP000054988"/>
    </source>
</evidence>
<gene>
    <name evidence="7" type="ORF">WG66_5562</name>
</gene>
<dbReference type="InterPro" id="IPR052025">
    <property type="entry name" value="Xyloglucanase_GH74"/>
</dbReference>
<evidence type="ECO:0000256" key="2">
    <source>
        <dbReference type="ARBA" id="ARBA00022801"/>
    </source>
</evidence>
<keyword evidence="1" id="KW-0732">Signal</keyword>
<comment type="similarity">
    <text evidence="6">Belongs to the glycosyl hydrolase 74 family.</text>
</comment>
<comment type="caution">
    <text evidence="7">The sequence shown here is derived from an EMBL/GenBank/DDBJ whole genome shotgun (WGS) entry which is preliminary data.</text>
</comment>
<evidence type="ECO:0000313" key="7">
    <source>
        <dbReference type="EMBL" id="KTB41770.1"/>
    </source>
</evidence>
<dbReference type="AlphaFoldDB" id="A0A0W0FZL7"/>
<sequence>MDHAWLTPERAVKVFPESVERKIPALMDTQMSPVNPLLTAIWTGVFDDPRELKVLEKKLLPFATGFAHTDLDKAPTTRFTNPEWATSADIDYAGNNPTNIVRIGSDNGGYVDRRYLPVSNPTSTFDSETKQVALSYNSGSSWDQHYGAPDGVQGRKVALSANGNIVLWSTASGQGFSISKGQAIFTSVSSLPANAIIASDKKDNNVFYGASGSS</sequence>
<dbReference type="GO" id="GO:0016798">
    <property type="term" value="F:hydrolase activity, acting on glycosyl bonds"/>
    <property type="evidence" value="ECO:0007669"/>
    <property type="project" value="UniProtKB-KW"/>
</dbReference>
<proteinExistence type="inferred from homology"/>
<keyword evidence="3" id="KW-0119">Carbohydrate metabolism</keyword>
<dbReference type="GO" id="GO:0010411">
    <property type="term" value="P:xyloglucan metabolic process"/>
    <property type="evidence" value="ECO:0007669"/>
    <property type="project" value="TreeGrafter"/>
</dbReference>
<dbReference type="InterPro" id="IPR015943">
    <property type="entry name" value="WD40/YVTN_repeat-like_dom_sf"/>
</dbReference>
<organism evidence="7 8">
    <name type="scientific">Moniliophthora roreri</name>
    <name type="common">Frosty pod rot fungus</name>
    <name type="synonym">Monilia roreri</name>
    <dbReference type="NCBI Taxonomy" id="221103"/>
    <lineage>
        <taxon>Eukaryota</taxon>
        <taxon>Fungi</taxon>
        <taxon>Dikarya</taxon>
        <taxon>Basidiomycota</taxon>
        <taxon>Agaricomycotina</taxon>
        <taxon>Agaricomycetes</taxon>
        <taxon>Agaricomycetidae</taxon>
        <taxon>Agaricales</taxon>
        <taxon>Marasmiineae</taxon>
        <taxon>Marasmiaceae</taxon>
        <taxon>Moniliophthora</taxon>
    </lineage>
</organism>
<dbReference type="PANTHER" id="PTHR43739:SF2">
    <property type="entry name" value="OLIGOXYLOGLUCAN-REDUCING END-SPECIFIC XYLOGLUCANASE-RELATED"/>
    <property type="match status" value="1"/>
</dbReference>
<keyword evidence="2" id="KW-0378">Hydrolase</keyword>
<evidence type="ECO:0000256" key="1">
    <source>
        <dbReference type="ARBA" id="ARBA00022729"/>
    </source>
</evidence>
<accession>A0A0W0FZL7</accession>
<evidence type="ECO:0000256" key="6">
    <source>
        <dbReference type="ARBA" id="ARBA00037986"/>
    </source>
</evidence>
<dbReference type="EMBL" id="LATX01001424">
    <property type="protein sequence ID" value="KTB41770.1"/>
    <property type="molecule type" value="Genomic_DNA"/>
</dbReference>
<protein>
    <submittedName>
        <fullName evidence="7">Putative CEL6 protein</fullName>
    </submittedName>
</protein>
<name>A0A0W0FZL7_MONRR</name>
<evidence type="ECO:0000256" key="3">
    <source>
        <dbReference type="ARBA" id="ARBA00023277"/>
    </source>
</evidence>
<dbReference type="Gene3D" id="2.130.10.10">
    <property type="entry name" value="YVTN repeat-like/Quinoprotein amine dehydrogenase"/>
    <property type="match status" value="1"/>
</dbReference>
<evidence type="ECO:0000256" key="5">
    <source>
        <dbReference type="ARBA" id="ARBA00023326"/>
    </source>
</evidence>
<keyword evidence="5" id="KW-0624">Polysaccharide degradation</keyword>
<dbReference type="PANTHER" id="PTHR43739">
    <property type="entry name" value="XYLOGLUCANASE (EUROFUNG)"/>
    <property type="match status" value="1"/>
</dbReference>
<evidence type="ECO:0000256" key="4">
    <source>
        <dbReference type="ARBA" id="ARBA00023295"/>
    </source>
</evidence>